<feature type="coiled-coil region" evidence="6">
    <location>
        <begin position="36"/>
        <end position="88"/>
    </location>
</feature>
<comment type="subunit">
    <text evidence="3">Homodimer.</text>
</comment>
<dbReference type="SUPFAM" id="SSF51064">
    <property type="entry name" value="Head domain of nucleotide exchange factor GrpE"/>
    <property type="match status" value="1"/>
</dbReference>
<dbReference type="HAMAP" id="MF_01151">
    <property type="entry name" value="GrpE"/>
    <property type="match status" value="1"/>
</dbReference>
<evidence type="ECO:0000256" key="7">
    <source>
        <dbReference type="SAM" id="MobiDB-lite"/>
    </source>
</evidence>
<evidence type="ECO:0000256" key="4">
    <source>
        <dbReference type="RuleBase" id="RU000639"/>
    </source>
</evidence>
<keyword evidence="6" id="KW-0175">Coiled coil</keyword>
<evidence type="ECO:0000256" key="5">
    <source>
        <dbReference type="RuleBase" id="RU004478"/>
    </source>
</evidence>
<proteinExistence type="inferred from homology"/>
<keyword evidence="3" id="KW-0963">Cytoplasm</keyword>
<dbReference type="Gene3D" id="2.30.22.10">
    <property type="entry name" value="Head domain of nucleotide exchange factor GrpE"/>
    <property type="match status" value="1"/>
</dbReference>
<dbReference type="InterPro" id="IPR013805">
    <property type="entry name" value="GrpE_CC"/>
</dbReference>
<dbReference type="NCBIfam" id="NF010753">
    <property type="entry name" value="PRK14156.1"/>
    <property type="match status" value="1"/>
</dbReference>
<dbReference type="InterPro" id="IPR009012">
    <property type="entry name" value="GrpE_head"/>
</dbReference>
<dbReference type="Proteomes" id="UP001595969">
    <property type="component" value="Unassembled WGS sequence"/>
</dbReference>
<dbReference type="Gene3D" id="3.90.20.20">
    <property type="match status" value="1"/>
</dbReference>
<protein>
    <recommendedName>
        <fullName evidence="3 4">Protein GrpE</fullName>
    </recommendedName>
    <alternativeName>
        <fullName evidence="3">HSP-70 cofactor</fullName>
    </alternativeName>
</protein>
<dbReference type="RefSeq" id="WP_338031659.1">
    <property type="nucleotide sequence ID" value="NZ_JAFBFD010000001.1"/>
</dbReference>
<comment type="function">
    <text evidence="3 4">Participates actively in the response to hyperosmotic and heat shock by preventing the aggregation of stress-denatured proteins, in association with DnaK and GrpE. It is the nucleotide exchange factor for DnaK and may function as a thermosensor. Unfolded proteins bind initially to DnaJ; upon interaction with the DnaJ-bound protein, DnaK hydrolyzes its bound ATP, resulting in the formation of a stable complex. GrpE releases ADP from DnaK; ATP binding to DnaK triggers the release of the substrate protein, thus completing the reaction cycle. Several rounds of ATP-dependent interactions between DnaJ, DnaK and GrpE are required for fully efficient folding.</text>
</comment>
<evidence type="ECO:0000256" key="6">
    <source>
        <dbReference type="SAM" id="Coils"/>
    </source>
</evidence>
<evidence type="ECO:0000256" key="2">
    <source>
        <dbReference type="ARBA" id="ARBA00023186"/>
    </source>
</evidence>
<evidence type="ECO:0000313" key="8">
    <source>
        <dbReference type="EMBL" id="MFC4720428.1"/>
    </source>
</evidence>
<dbReference type="EMBL" id="JBHSGS010000063">
    <property type="protein sequence ID" value="MFC4720428.1"/>
    <property type="molecule type" value="Genomic_DNA"/>
</dbReference>
<keyword evidence="2 3" id="KW-0143">Chaperone</keyword>
<comment type="similarity">
    <text evidence="1 3 5">Belongs to the GrpE family.</text>
</comment>
<evidence type="ECO:0000256" key="3">
    <source>
        <dbReference type="HAMAP-Rule" id="MF_01151"/>
    </source>
</evidence>
<gene>
    <name evidence="3 8" type="primary">grpE</name>
    <name evidence="8" type="ORF">ACFO5I_11910</name>
</gene>
<dbReference type="NCBIfam" id="NF010759">
    <property type="entry name" value="PRK14162.1"/>
    <property type="match status" value="1"/>
</dbReference>
<dbReference type="SUPFAM" id="SSF58014">
    <property type="entry name" value="Coiled-coil domain of nucleotide exchange factor GrpE"/>
    <property type="match status" value="1"/>
</dbReference>
<dbReference type="PANTHER" id="PTHR21237">
    <property type="entry name" value="GRPE PROTEIN"/>
    <property type="match status" value="1"/>
</dbReference>
<evidence type="ECO:0000313" key="9">
    <source>
        <dbReference type="Proteomes" id="UP001595969"/>
    </source>
</evidence>
<dbReference type="Pfam" id="PF01025">
    <property type="entry name" value="GrpE"/>
    <property type="match status" value="1"/>
</dbReference>
<feature type="region of interest" description="Disordered" evidence="7">
    <location>
        <begin position="1"/>
        <end position="26"/>
    </location>
</feature>
<dbReference type="PANTHER" id="PTHR21237:SF23">
    <property type="entry name" value="GRPE PROTEIN HOMOLOG, MITOCHONDRIAL"/>
    <property type="match status" value="1"/>
</dbReference>
<reference evidence="9" key="1">
    <citation type="journal article" date="2019" name="Int. J. Syst. Evol. Microbiol.">
        <title>The Global Catalogue of Microorganisms (GCM) 10K type strain sequencing project: providing services to taxonomists for standard genome sequencing and annotation.</title>
        <authorList>
            <consortium name="The Broad Institute Genomics Platform"/>
            <consortium name="The Broad Institute Genome Sequencing Center for Infectious Disease"/>
            <person name="Wu L."/>
            <person name="Ma J."/>
        </authorList>
    </citation>
    <scope>NUCLEOTIDE SEQUENCE [LARGE SCALE GENOMIC DNA]</scope>
    <source>
        <strain evidence="9">CGMCC 1.19032</strain>
    </source>
</reference>
<organism evidence="8 9">
    <name type="scientific">Enterococcus lemanii</name>
    <dbReference type="NCBI Taxonomy" id="1159752"/>
    <lineage>
        <taxon>Bacteria</taxon>
        <taxon>Bacillati</taxon>
        <taxon>Bacillota</taxon>
        <taxon>Bacilli</taxon>
        <taxon>Lactobacillales</taxon>
        <taxon>Enterococcaceae</taxon>
        <taxon>Enterococcus</taxon>
    </lineage>
</organism>
<keyword evidence="3 4" id="KW-0346">Stress response</keyword>
<comment type="caution">
    <text evidence="8">The sequence shown here is derived from an EMBL/GenBank/DDBJ whole genome shotgun (WGS) entry which is preliminary data.</text>
</comment>
<name>A0ABV9N0F3_9ENTE</name>
<dbReference type="InterPro" id="IPR000740">
    <property type="entry name" value="GrpE"/>
</dbReference>
<accession>A0ABV9N0F3</accession>
<keyword evidence="9" id="KW-1185">Reference proteome</keyword>
<dbReference type="CDD" id="cd00446">
    <property type="entry name" value="GrpE"/>
    <property type="match status" value="1"/>
</dbReference>
<dbReference type="NCBIfam" id="NF010738">
    <property type="entry name" value="PRK14140.1"/>
    <property type="match status" value="1"/>
</dbReference>
<dbReference type="PROSITE" id="PS01071">
    <property type="entry name" value="GRPE"/>
    <property type="match status" value="1"/>
</dbReference>
<sequence length="193" mass="22169">MESFDKRREVRQLSEKEEKELVEETPVKEVADEQVIEELAEEVVSETEELQKKLDEMEDKFLRASAEMANIVQRNRNERELLQRYRSQDLGKNLLPVIDNLERALAAEVTEEESLSLKKGVEMVLESVQHALKEEGIEEIPAKGEVFDPNVHQAVQTIPATEDYPTDTVVEVLQKGYKLHDRVLRASMVIVAQ</sequence>
<evidence type="ECO:0000256" key="1">
    <source>
        <dbReference type="ARBA" id="ARBA00009054"/>
    </source>
</evidence>
<dbReference type="PRINTS" id="PR00773">
    <property type="entry name" value="GRPEPROTEIN"/>
</dbReference>
<feature type="compositionally biased region" description="Basic and acidic residues" evidence="7">
    <location>
        <begin position="1"/>
        <end position="19"/>
    </location>
</feature>
<comment type="subcellular location">
    <subcellularLocation>
        <location evidence="3">Cytoplasm</location>
    </subcellularLocation>
</comment>